<dbReference type="Proteomes" id="UP000031449">
    <property type="component" value="Chromosome"/>
</dbReference>
<evidence type="ECO:0000313" key="2">
    <source>
        <dbReference type="EMBL" id="AJD91993.1"/>
    </source>
</evidence>
<dbReference type="SMART" id="SM00901">
    <property type="entry name" value="FRG"/>
    <property type="match status" value="1"/>
</dbReference>
<evidence type="ECO:0000259" key="1">
    <source>
        <dbReference type="SMART" id="SM00901"/>
    </source>
</evidence>
<dbReference type="InterPro" id="IPR014966">
    <property type="entry name" value="FRG-dom"/>
</dbReference>
<protein>
    <recommendedName>
        <fullName evidence="1">FRG domain-containing protein</fullName>
    </recommendedName>
</protein>
<gene>
    <name evidence="2" type="ORF">JMA_26760</name>
</gene>
<dbReference type="BioCyc" id="JESP1508404:G14D9-11956-MONOMER"/>
<organism evidence="2 3">
    <name type="scientific">Jeotgalibacillus malaysiensis</name>
    <dbReference type="NCBI Taxonomy" id="1508404"/>
    <lineage>
        <taxon>Bacteria</taxon>
        <taxon>Bacillati</taxon>
        <taxon>Bacillota</taxon>
        <taxon>Bacilli</taxon>
        <taxon>Bacillales</taxon>
        <taxon>Caryophanaceae</taxon>
        <taxon>Jeotgalibacillus</taxon>
    </lineage>
</organism>
<dbReference type="KEGG" id="jeo:JMA_26760"/>
<dbReference type="EMBL" id="CP009416">
    <property type="protein sequence ID" value="AJD91993.1"/>
    <property type="molecule type" value="Genomic_DNA"/>
</dbReference>
<feature type="domain" description="FRG" evidence="1">
    <location>
        <begin position="109"/>
        <end position="201"/>
    </location>
</feature>
<evidence type="ECO:0000313" key="3">
    <source>
        <dbReference type="Proteomes" id="UP000031449"/>
    </source>
</evidence>
<reference evidence="2 3" key="1">
    <citation type="submission" date="2014-08" db="EMBL/GenBank/DDBJ databases">
        <title>Complete genome of a marine bacteria Jeotgalibacillus malaysiensis.</title>
        <authorList>
            <person name="Yaakop A.S."/>
            <person name="Chan K.-G."/>
            <person name="Goh K.M."/>
        </authorList>
    </citation>
    <scope>NUCLEOTIDE SEQUENCE [LARGE SCALE GENOMIC DNA]</scope>
    <source>
        <strain evidence="2 3">D5</strain>
    </source>
</reference>
<dbReference type="HOGENOM" id="CLU_050026_2_1_9"/>
<dbReference type="STRING" id="1508404.JMA_26760"/>
<dbReference type="Pfam" id="PF08867">
    <property type="entry name" value="FRG"/>
    <property type="match status" value="1"/>
</dbReference>
<accession>A0A0B5ATU2</accession>
<dbReference type="OrthoDB" id="9816036at2"/>
<keyword evidence="3" id="KW-1185">Reference proteome</keyword>
<dbReference type="AlphaFoldDB" id="A0A0B5ATU2"/>
<sequence>MLRYGIYLENKELREFKNIRCEFSAEELEKLNNRELIHILNNDDVSAYGIATKSDDHINIKILSEPDTLIGTEEVLKISNAVNDFEPYESSLTCNVEDLFDYIALTLAIDSNKLYRGQADSSWGLLPSVFRSTPPPERDIFSELKQLNHKDFTKDDFIEIAVNMQHYGIPTRLLDWTSNSLHALYFACVSKENENKDGAVYIVNVDSIVELGTEEEKNIANFLEYKYLNSDMRKNDVLTFLDSINRSNEHHYFFKTKYYNDRIRSQKGYFSIYFEQTEAEVSQFKNQTLDDFENFCNKEQLNMNYVKSLIDKIKLLRFPLSNQAVINSKVSEILQEFPYNENVKHTLEVEIKKVLEKLNTKVNRPHDMNKILSKDNHIRVLIPKAAKKKLIEQLDDMGINSSTIYPDIEGLSRYLKEKYIN</sequence>
<name>A0A0B5ATU2_9BACL</name>
<proteinExistence type="predicted"/>